<dbReference type="InterPro" id="IPR050483">
    <property type="entry name" value="CoA-transferase_III_domain"/>
</dbReference>
<comment type="caution">
    <text evidence="2">The sequence shown here is derived from an EMBL/GenBank/DDBJ whole genome shotgun (WGS) entry which is preliminary data.</text>
</comment>
<evidence type="ECO:0000313" key="2">
    <source>
        <dbReference type="EMBL" id="KVT56045.1"/>
    </source>
</evidence>
<dbReference type="InterPro" id="IPR003673">
    <property type="entry name" value="CoA-Trfase_fam_III"/>
</dbReference>
<dbReference type="PANTHER" id="PTHR48207">
    <property type="entry name" value="SUCCINATE--HYDROXYMETHYLGLUTARATE COA-TRANSFERASE"/>
    <property type="match status" value="1"/>
</dbReference>
<sequence length="406" mass="43704">MGALSHIRVLDLTRVLAGPWCAQTLADFGADVIKVERPGAGDDTRHWGPPYLKDANGADTAEAAYYLAANRNKRSVTIDIATPEGQRIVRALAAQSDVVLENYKVGQLKKYGLDYASLRAVKPDLVYCSVTGFGQTGPYAHRAGYDFIIQGIGGFMSITGERDGEPGGGPQKAGVAISDLATGLYSTIAVLAALAHRDRTGEGQYIDMALLDVQVALLANMNTNFLASGKPPVRWGNAHPNIVPYQTFQTRDGWIIVAVGNDGQFRKFVEAGGRAELADDERFATNPARVRHRDTLVPILADMVRTLDKDAWIAALEAAGVPCGPINDLEEVFDDEQVVARGMQVELPHPCGANVKLVRNPIRMSATPPDARSAPPLLGAHTDAVLRELLGYDDERIATLKAKQAI</sequence>
<evidence type="ECO:0000313" key="3">
    <source>
        <dbReference type="Proteomes" id="UP000056732"/>
    </source>
</evidence>
<gene>
    <name evidence="2" type="ORF">WK53_32735</name>
</gene>
<dbReference type="Pfam" id="PF02515">
    <property type="entry name" value="CoA_transf_3"/>
    <property type="match status" value="1"/>
</dbReference>
<dbReference type="Gene3D" id="3.40.50.10540">
    <property type="entry name" value="Crotonobetainyl-coa:carnitine coa-transferase, domain 1"/>
    <property type="match status" value="1"/>
</dbReference>
<protein>
    <submittedName>
        <fullName evidence="2">CoA-transferase</fullName>
    </submittedName>
</protein>
<reference evidence="2 3" key="1">
    <citation type="submission" date="2015-11" db="EMBL/GenBank/DDBJ databases">
        <title>Expanding the genomic diversity of Burkholderia species for the development of highly accurate diagnostics.</title>
        <authorList>
            <person name="Sahl J."/>
            <person name="Keim P."/>
            <person name="Wagner D."/>
        </authorList>
    </citation>
    <scope>NUCLEOTIDE SEQUENCE [LARGE SCALE GENOMIC DNA]</scope>
    <source>
        <strain evidence="2 3">MSMB1137WGS</strain>
    </source>
</reference>
<name>A0AAW3NBE7_9BURK</name>
<dbReference type="RefSeq" id="WP_059928109.1">
    <property type="nucleotide sequence ID" value="NZ_LPDO01000057.1"/>
</dbReference>
<keyword evidence="1" id="KW-0808">Transferase</keyword>
<dbReference type="GO" id="GO:0008410">
    <property type="term" value="F:CoA-transferase activity"/>
    <property type="evidence" value="ECO:0007669"/>
    <property type="project" value="TreeGrafter"/>
</dbReference>
<proteinExistence type="predicted"/>
<dbReference type="PANTHER" id="PTHR48207:SF3">
    <property type="entry name" value="SUCCINATE--HYDROXYMETHYLGLUTARATE COA-TRANSFERASE"/>
    <property type="match status" value="1"/>
</dbReference>
<dbReference type="InterPro" id="IPR044855">
    <property type="entry name" value="CoA-Trfase_III_dom3_sf"/>
</dbReference>
<dbReference type="Proteomes" id="UP000056732">
    <property type="component" value="Unassembled WGS sequence"/>
</dbReference>
<dbReference type="EMBL" id="LPDO01000057">
    <property type="protein sequence ID" value="KVT56045.1"/>
    <property type="molecule type" value="Genomic_DNA"/>
</dbReference>
<dbReference type="Gene3D" id="3.30.1540.10">
    <property type="entry name" value="formyl-coa transferase, domain 3"/>
    <property type="match status" value="1"/>
</dbReference>
<dbReference type="SUPFAM" id="SSF89796">
    <property type="entry name" value="CoA-transferase family III (CaiB/BaiF)"/>
    <property type="match status" value="1"/>
</dbReference>
<evidence type="ECO:0000256" key="1">
    <source>
        <dbReference type="ARBA" id="ARBA00022679"/>
    </source>
</evidence>
<organism evidence="2 3">
    <name type="scientific">Burkholderia ubonensis</name>
    <dbReference type="NCBI Taxonomy" id="101571"/>
    <lineage>
        <taxon>Bacteria</taxon>
        <taxon>Pseudomonadati</taxon>
        <taxon>Pseudomonadota</taxon>
        <taxon>Betaproteobacteria</taxon>
        <taxon>Burkholderiales</taxon>
        <taxon>Burkholderiaceae</taxon>
        <taxon>Burkholderia</taxon>
        <taxon>Burkholderia cepacia complex</taxon>
    </lineage>
</organism>
<accession>A0AAW3NBE7</accession>
<dbReference type="InterPro" id="IPR023606">
    <property type="entry name" value="CoA-Trfase_III_dom_1_sf"/>
</dbReference>
<dbReference type="AlphaFoldDB" id="A0AAW3NBE7"/>